<keyword evidence="1" id="KW-0472">Membrane</keyword>
<keyword evidence="1" id="KW-0812">Transmembrane</keyword>
<sequence length="591" mass="63538">MLAVLAFIGFIALQVPGMGLDEGAHITHAEKLRQGHLASHDDTMSPGLSSTIRCDRYRVWGSALNPGYPSGARYECFSPQKLVESDGQFAAQQAQHTPVYYLPLALATKVVDKLTDLDPLVDTYRVAGLMFTVLSAASLLWLGARLRVSPAIAAATTLVIVGTSGFVMANSFVTNDVLAIPAGVALLLTARRVLDGRSSAWLLMAVSFAVAIAKPTFLPGHLACMLYLSQRLEPGDPRLRDFGGRPSRAALVSYGRNTLKRLAPIGAVGAGLVAGLVAFQVWVGRFVPGTKELSDYYATRIFQADYLKGIANTLQNPLTTERPVSFMDPSYGLVAMTVLEAAVLWGTVAVAFGLFRRAGREPARLARSALGAIVLGALVLFLQGALRGNALSSANTRYLLPVVPFMFGAIAMTSDRLWNRYAARIPKVTLTVGVVLVLAVQVVAVDHTAEPRLNNAWTRRQTGVLASFINDEVAASNTGDAPTSCIRTGDTVAVVPFMPALYAMTPGIEAPVDADAYWMTSLPRDRRKEPFAALTDSDVDVVIVSSPLLVTYERTAAARVAAEWTRCARWQPIGLGVAHPPFEVYVRPNEK</sequence>
<keyword evidence="1" id="KW-1133">Transmembrane helix</keyword>
<dbReference type="AlphaFoldDB" id="A0A936NG75"/>
<evidence type="ECO:0000313" key="2">
    <source>
        <dbReference type="EMBL" id="MBK9298808.1"/>
    </source>
</evidence>
<organism evidence="2 3">
    <name type="scientific">Candidatus Neomicrothrix subdominans</name>
    <dbReference type="NCBI Taxonomy" id="2954438"/>
    <lineage>
        <taxon>Bacteria</taxon>
        <taxon>Bacillati</taxon>
        <taxon>Actinomycetota</taxon>
        <taxon>Acidimicrobiia</taxon>
        <taxon>Acidimicrobiales</taxon>
        <taxon>Microthrixaceae</taxon>
        <taxon>Candidatus Neomicrothrix</taxon>
    </lineage>
</organism>
<dbReference type="Proteomes" id="UP000727993">
    <property type="component" value="Unassembled WGS sequence"/>
</dbReference>
<feature type="transmembrane region" description="Helical" evidence="1">
    <location>
        <begin position="398"/>
        <end position="418"/>
    </location>
</feature>
<protein>
    <submittedName>
        <fullName evidence="2">Uncharacterized protein</fullName>
    </submittedName>
</protein>
<reference evidence="2 3" key="1">
    <citation type="submission" date="2020-10" db="EMBL/GenBank/DDBJ databases">
        <title>Connecting structure to function with the recovery of over 1000 high-quality activated sludge metagenome-assembled genomes encoding full-length rRNA genes using long-read sequencing.</title>
        <authorList>
            <person name="Singleton C.M."/>
            <person name="Petriglieri F."/>
            <person name="Kristensen J.M."/>
            <person name="Kirkegaard R.H."/>
            <person name="Michaelsen T.Y."/>
            <person name="Andersen M.H."/>
            <person name="Karst S.M."/>
            <person name="Dueholm M.S."/>
            <person name="Nielsen P.H."/>
            <person name="Albertsen M."/>
        </authorList>
    </citation>
    <scope>NUCLEOTIDE SEQUENCE [LARGE SCALE GENOMIC DNA]</scope>
    <source>
        <strain evidence="2">Lyne_18-Q3-R50-59_MAXAC.006</strain>
    </source>
</reference>
<evidence type="ECO:0000256" key="1">
    <source>
        <dbReference type="SAM" id="Phobius"/>
    </source>
</evidence>
<feature type="transmembrane region" description="Helical" evidence="1">
    <location>
        <begin position="367"/>
        <end position="386"/>
    </location>
</feature>
<evidence type="ECO:0000313" key="3">
    <source>
        <dbReference type="Proteomes" id="UP000727993"/>
    </source>
</evidence>
<feature type="transmembrane region" description="Helical" evidence="1">
    <location>
        <begin position="425"/>
        <end position="444"/>
    </location>
</feature>
<feature type="transmembrane region" description="Helical" evidence="1">
    <location>
        <begin position="151"/>
        <end position="173"/>
    </location>
</feature>
<name>A0A936NG75_9ACTN</name>
<feature type="transmembrane region" description="Helical" evidence="1">
    <location>
        <begin position="262"/>
        <end position="283"/>
    </location>
</feature>
<comment type="caution">
    <text evidence="2">The sequence shown here is derived from an EMBL/GenBank/DDBJ whole genome shotgun (WGS) entry which is preliminary data.</text>
</comment>
<proteinExistence type="predicted"/>
<feature type="transmembrane region" description="Helical" evidence="1">
    <location>
        <begin position="201"/>
        <end position="228"/>
    </location>
</feature>
<dbReference type="EMBL" id="JADJZA010000010">
    <property type="protein sequence ID" value="MBK9298808.1"/>
    <property type="molecule type" value="Genomic_DNA"/>
</dbReference>
<feature type="transmembrane region" description="Helical" evidence="1">
    <location>
        <begin position="331"/>
        <end position="355"/>
    </location>
</feature>
<accession>A0A936NG75</accession>
<gene>
    <name evidence="2" type="ORF">IPN02_18650</name>
</gene>
<feature type="transmembrane region" description="Helical" evidence="1">
    <location>
        <begin position="124"/>
        <end position="144"/>
    </location>
</feature>